<protein>
    <submittedName>
        <fullName evidence="1">Uncharacterized protein</fullName>
    </submittedName>
</protein>
<name>A0AAW9TDM0_9BACT</name>
<evidence type="ECO:0000313" key="2">
    <source>
        <dbReference type="Proteomes" id="UP000420707"/>
    </source>
</evidence>
<dbReference type="InterPro" id="IPR046167">
    <property type="entry name" value="DUF6169"/>
</dbReference>
<gene>
    <name evidence="1" type="ORF">F7D90_09475</name>
</gene>
<evidence type="ECO:0000313" key="1">
    <source>
        <dbReference type="EMBL" id="MQN32174.1"/>
    </source>
</evidence>
<dbReference type="Proteomes" id="UP000420707">
    <property type="component" value="Unassembled WGS sequence"/>
</dbReference>
<accession>A0AAW9TDM0</accession>
<sequence length="163" mass="18959">MKELSLHHINSKSPYRVICSDKGDYLFATDKGINYTISFTEEFPLGGCMSYQFCIHNDNKIHGSYDNKISTTIIAIIEEFFLQNLNVLLYICDTSDNREEVRNRLFIRWFKEYADPQKYTIQSANTTIEGQGFYSSIIVENRNPLLDEIKADFEKSANDLKEK</sequence>
<dbReference type="AlphaFoldDB" id="A0AAW9TDM0"/>
<dbReference type="RefSeq" id="WP_144150639.1">
    <property type="nucleotide sequence ID" value="NZ_CATKVU010000006.1"/>
</dbReference>
<proteinExistence type="predicted"/>
<organism evidence="1 2">
    <name type="scientific">Segatella copri</name>
    <dbReference type="NCBI Taxonomy" id="165179"/>
    <lineage>
        <taxon>Bacteria</taxon>
        <taxon>Pseudomonadati</taxon>
        <taxon>Bacteroidota</taxon>
        <taxon>Bacteroidia</taxon>
        <taxon>Bacteroidales</taxon>
        <taxon>Prevotellaceae</taxon>
        <taxon>Segatella</taxon>
    </lineage>
</organism>
<reference evidence="2" key="1">
    <citation type="submission" date="2019-09" db="EMBL/GenBank/DDBJ databases">
        <title>Distinct polysaccharide growth profiles of human intestinal Prevotella copri isolates.</title>
        <authorList>
            <person name="Fehlner-Peach H."/>
            <person name="Magnabosco C."/>
            <person name="Raghavan V."/>
            <person name="Scher J.U."/>
            <person name="Tett A."/>
            <person name="Cox L.M."/>
            <person name="Gottsegen C."/>
            <person name="Watters A."/>
            <person name="Wiltshire- Gordon J.D."/>
            <person name="Segata N."/>
            <person name="Bonneau R."/>
            <person name="Littman D.R."/>
        </authorList>
    </citation>
    <scope>NUCLEOTIDE SEQUENCE [LARGE SCALE GENOMIC DNA]</scope>
    <source>
        <strain evidence="2">iAP146</strain>
    </source>
</reference>
<dbReference type="EMBL" id="VZCR01000055">
    <property type="protein sequence ID" value="MQN32174.1"/>
    <property type="molecule type" value="Genomic_DNA"/>
</dbReference>
<comment type="caution">
    <text evidence="1">The sequence shown here is derived from an EMBL/GenBank/DDBJ whole genome shotgun (WGS) entry which is preliminary data.</text>
</comment>
<dbReference type="Pfam" id="PF19666">
    <property type="entry name" value="DUF6169"/>
    <property type="match status" value="1"/>
</dbReference>